<keyword evidence="2" id="KW-1185">Reference proteome</keyword>
<sequence>MTTALTDAAATLLHTLHEAPDAAGAWVYDGEVFPRGVAAPDTAMLFSYQRRVRETPDGLGASHITRDGRLPGGAPIIVESARMGSDYTLRRFDAVNGQQGFSGSVEVSADGRQLHYRLQRGSRLRESTERIDAPAVSGPSLHGHILAHWDALAAGEVSTVRMIVLAQRTSYAFQIRQDPAAARGRRAFTITPARWWVRLAVAPLRVAFDESTRQVLRYEGRVPPLRAVRGRLKAFDACVNYPRHAAHYR</sequence>
<evidence type="ECO:0000313" key="1">
    <source>
        <dbReference type="EMBL" id="NRF65712.1"/>
    </source>
</evidence>
<name>A0ABX2EBI3_9BURK</name>
<dbReference type="EMBL" id="JABRWJ010000001">
    <property type="protein sequence ID" value="NRF65712.1"/>
    <property type="molecule type" value="Genomic_DNA"/>
</dbReference>
<proteinExistence type="predicted"/>
<evidence type="ECO:0008006" key="3">
    <source>
        <dbReference type="Google" id="ProtNLM"/>
    </source>
</evidence>
<reference evidence="1 2" key="1">
    <citation type="submission" date="2020-05" db="EMBL/GenBank/DDBJ databases">
        <title>Aquincola sp. isolate from soil.</title>
        <authorList>
            <person name="Han J."/>
            <person name="Kim D.-U."/>
        </authorList>
    </citation>
    <scope>NUCLEOTIDE SEQUENCE [LARGE SCALE GENOMIC DNA]</scope>
    <source>
        <strain evidence="1 2">S2</strain>
    </source>
</reference>
<evidence type="ECO:0000313" key="2">
    <source>
        <dbReference type="Proteomes" id="UP000737171"/>
    </source>
</evidence>
<dbReference type="Proteomes" id="UP000737171">
    <property type="component" value="Unassembled WGS sequence"/>
</dbReference>
<dbReference type="RefSeq" id="WP_173119991.1">
    <property type="nucleotide sequence ID" value="NZ_JABRWJ010000001.1"/>
</dbReference>
<protein>
    <recommendedName>
        <fullName evidence="3">DUF3108 domain-containing protein</fullName>
    </recommendedName>
</protein>
<gene>
    <name evidence="1" type="ORF">HLB44_01810</name>
</gene>
<organism evidence="1 2">
    <name type="scientific">Pseudaquabacterium terrae</name>
    <dbReference type="NCBI Taxonomy" id="2732868"/>
    <lineage>
        <taxon>Bacteria</taxon>
        <taxon>Pseudomonadati</taxon>
        <taxon>Pseudomonadota</taxon>
        <taxon>Betaproteobacteria</taxon>
        <taxon>Burkholderiales</taxon>
        <taxon>Sphaerotilaceae</taxon>
        <taxon>Pseudaquabacterium</taxon>
    </lineage>
</organism>
<comment type="caution">
    <text evidence="1">The sequence shown here is derived from an EMBL/GenBank/DDBJ whole genome shotgun (WGS) entry which is preliminary data.</text>
</comment>
<accession>A0ABX2EBI3</accession>